<evidence type="ECO:0000256" key="3">
    <source>
        <dbReference type="ARBA" id="ARBA00022692"/>
    </source>
</evidence>
<comment type="subcellular location">
    <subcellularLocation>
        <location evidence="1">Cell membrane</location>
        <topology evidence="1">Multi-pass membrane protein</topology>
    </subcellularLocation>
</comment>
<feature type="transmembrane region" description="Helical" evidence="6">
    <location>
        <begin position="112"/>
        <end position="139"/>
    </location>
</feature>
<dbReference type="PANTHER" id="PTHR30287:SF2">
    <property type="entry name" value="BLL1001 PROTEIN"/>
    <property type="match status" value="1"/>
</dbReference>
<sequence>MSGRGFGAAAGGSARDHGATVVVAALSAMFAATLIQTVGILTAAIDPRLVEESGTMRMMLFIVATVFILIALYVGSIVTANTFSTIIAGRARTIALLRLVGASSRRVRSRVAFEGLMVGLIGAAIGLAASWLLCTVFVAVAPEQGWLPAGHDYPLFDPLALVGVAVVALTTWVSAWVGSRRVGAVSPIAATGASVELDPESAQRRTGRTVFSVILLVLGAGVLALGVLVGLVSPLGLLVAFFGGLASFTGIAIGAHWIMPPLLRLSGRLLGRGVTGRLAAANAVRFPERSARATIGLVIGVTLVTMFAVALQTYQQMTMQVFDGNPAMKEALESTFAVTMAILTGLVGFSAVIAAVGMVNTLSLSVLQRTRELGLLRALGFTGRQVRSTITAESAQMTFAALVFGLLLGTFYGWVAAQSMLGQQAGLMPPSIPWGMIAGVAVFGAVLAMIASAAPARRAIRVSPVAALAVD</sequence>
<evidence type="ECO:0000256" key="5">
    <source>
        <dbReference type="ARBA" id="ARBA00023136"/>
    </source>
</evidence>
<dbReference type="Proteomes" id="UP001500851">
    <property type="component" value="Unassembled WGS sequence"/>
</dbReference>
<feature type="domain" description="ABC3 transporter permease C-terminal" evidence="7">
    <location>
        <begin position="66"/>
        <end position="183"/>
    </location>
</feature>
<dbReference type="Pfam" id="PF02687">
    <property type="entry name" value="FtsX"/>
    <property type="match status" value="2"/>
</dbReference>
<dbReference type="InterPro" id="IPR038766">
    <property type="entry name" value="Membrane_comp_ABC_pdt"/>
</dbReference>
<protein>
    <recommendedName>
        <fullName evidence="7">ABC3 transporter permease C-terminal domain-containing protein</fullName>
    </recommendedName>
</protein>
<feature type="transmembrane region" description="Helical" evidence="6">
    <location>
        <begin position="238"/>
        <end position="259"/>
    </location>
</feature>
<feature type="transmembrane region" description="Helical" evidence="6">
    <location>
        <begin position="295"/>
        <end position="314"/>
    </location>
</feature>
<feature type="transmembrane region" description="Helical" evidence="6">
    <location>
        <begin position="334"/>
        <end position="367"/>
    </location>
</feature>
<feature type="transmembrane region" description="Helical" evidence="6">
    <location>
        <begin position="57"/>
        <end position="76"/>
    </location>
</feature>
<dbReference type="RefSeq" id="WP_344030547.1">
    <property type="nucleotide sequence ID" value="NZ_BAAAOB010000001.1"/>
</dbReference>
<accession>A0ABN2LDC0</accession>
<evidence type="ECO:0000313" key="8">
    <source>
        <dbReference type="EMBL" id="GAA1784781.1"/>
    </source>
</evidence>
<dbReference type="InterPro" id="IPR003838">
    <property type="entry name" value="ABC3_permease_C"/>
</dbReference>
<keyword evidence="2" id="KW-1003">Cell membrane</keyword>
<proteinExistence type="predicted"/>
<feature type="transmembrane region" description="Helical" evidence="6">
    <location>
        <begin position="434"/>
        <end position="454"/>
    </location>
</feature>
<feature type="domain" description="ABC3 transporter permease C-terminal" evidence="7">
    <location>
        <begin position="347"/>
        <end position="464"/>
    </location>
</feature>
<keyword evidence="5 6" id="KW-0472">Membrane</keyword>
<evidence type="ECO:0000256" key="6">
    <source>
        <dbReference type="SAM" id="Phobius"/>
    </source>
</evidence>
<feature type="transmembrane region" description="Helical" evidence="6">
    <location>
        <begin position="159"/>
        <end position="178"/>
    </location>
</feature>
<name>A0ABN2LDC0_9MICO</name>
<feature type="transmembrane region" description="Helical" evidence="6">
    <location>
        <begin position="20"/>
        <end position="45"/>
    </location>
</feature>
<evidence type="ECO:0000256" key="2">
    <source>
        <dbReference type="ARBA" id="ARBA00022475"/>
    </source>
</evidence>
<evidence type="ECO:0000259" key="7">
    <source>
        <dbReference type="Pfam" id="PF02687"/>
    </source>
</evidence>
<keyword evidence="3 6" id="KW-0812">Transmembrane</keyword>
<evidence type="ECO:0000256" key="4">
    <source>
        <dbReference type="ARBA" id="ARBA00022989"/>
    </source>
</evidence>
<gene>
    <name evidence="8" type="ORF">GCM10009768_12050</name>
</gene>
<keyword evidence="4 6" id="KW-1133">Transmembrane helix</keyword>
<comment type="caution">
    <text evidence="8">The sequence shown here is derived from an EMBL/GenBank/DDBJ whole genome shotgun (WGS) entry which is preliminary data.</text>
</comment>
<keyword evidence="9" id="KW-1185">Reference proteome</keyword>
<feature type="transmembrane region" description="Helical" evidence="6">
    <location>
        <begin position="210"/>
        <end position="232"/>
    </location>
</feature>
<dbReference type="EMBL" id="BAAAOB010000001">
    <property type="protein sequence ID" value="GAA1784781.1"/>
    <property type="molecule type" value="Genomic_DNA"/>
</dbReference>
<organism evidence="8 9">
    <name type="scientific">Leucobacter iarius</name>
    <dbReference type="NCBI Taxonomy" id="333963"/>
    <lineage>
        <taxon>Bacteria</taxon>
        <taxon>Bacillati</taxon>
        <taxon>Actinomycetota</taxon>
        <taxon>Actinomycetes</taxon>
        <taxon>Micrococcales</taxon>
        <taxon>Microbacteriaceae</taxon>
        <taxon>Leucobacter</taxon>
    </lineage>
</organism>
<dbReference type="PANTHER" id="PTHR30287">
    <property type="entry name" value="MEMBRANE COMPONENT OF PREDICTED ABC SUPERFAMILY METABOLITE UPTAKE TRANSPORTER"/>
    <property type="match status" value="1"/>
</dbReference>
<evidence type="ECO:0000256" key="1">
    <source>
        <dbReference type="ARBA" id="ARBA00004651"/>
    </source>
</evidence>
<evidence type="ECO:0000313" key="9">
    <source>
        <dbReference type="Proteomes" id="UP001500851"/>
    </source>
</evidence>
<feature type="transmembrane region" description="Helical" evidence="6">
    <location>
        <begin position="394"/>
        <end position="414"/>
    </location>
</feature>
<reference evidence="8 9" key="1">
    <citation type="journal article" date="2019" name="Int. J. Syst. Evol. Microbiol.">
        <title>The Global Catalogue of Microorganisms (GCM) 10K type strain sequencing project: providing services to taxonomists for standard genome sequencing and annotation.</title>
        <authorList>
            <consortium name="The Broad Institute Genomics Platform"/>
            <consortium name="The Broad Institute Genome Sequencing Center for Infectious Disease"/>
            <person name="Wu L."/>
            <person name="Ma J."/>
        </authorList>
    </citation>
    <scope>NUCLEOTIDE SEQUENCE [LARGE SCALE GENOMIC DNA]</scope>
    <source>
        <strain evidence="8 9">JCM 14736</strain>
    </source>
</reference>